<evidence type="ECO:0000256" key="1">
    <source>
        <dbReference type="ARBA" id="ARBA00022801"/>
    </source>
</evidence>
<keyword evidence="1 9" id="KW-0378">Hydrolase</keyword>
<evidence type="ECO:0000256" key="2">
    <source>
        <dbReference type="ARBA" id="ARBA00023001"/>
    </source>
</evidence>
<dbReference type="InterPro" id="IPR016288">
    <property type="entry name" value="Beta_cellobiohydrolase"/>
</dbReference>
<dbReference type="PROSITE" id="PS00655">
    <property type="entry name" value="GLYCOSYL_HYDROL_F6_1"/>
    <property type="match status" value="1"/>
</dbReference>
<feature type="binding site" evidence="7">
    <location>
        <position position="77"/>
    </location>
    <ligand>
        <name>substrate</name>
    </ligand>
</feature>
<feature type="chain" id="PRO_5022992065" description="Glucanase" evidence="9">
    <location>
        <begin position="20"/>
        <end position="400"/>
    </location>
</feature>
<keyword evidence="2 9" id="KW-0136">Cellulose degradation</keyword>
<organism evidence="10 11">
    <name type="scientific">Coprinopsis marcescibilis</name>
    <name type="common">Agaric fungus</name>
    <name type="synonym">Psathyrella marcescibilis</name>
    <dbReference type="NCBI Taxonomy" id="230819"/>
    <lineage>
        <taxon>Eukaryota</taxon>
        <taxon>Fungi</taxon>
        <taxon>Dikarya</taxon>
        <taxon>Basidiomycota</taxon>
        <taxon>Agaricomycotina</taxon>
        <taxon>Agaricomycetes</taxon>
        <taxon>Agaricomycetidae</taxon>
        <taxon>Agaricales</taxon>
        <taxon>Agaricineae</taxon>
        <taxon>Psathyrellaceae</taxon>
        <taxon>Coprinopsis</taxon>
    </lineage>
</organism>
<name>A0A5C3L3U0_COPMA</name>
<evidence type="ECO:0000313" key="10">
    <source>
        <dbReference type="EMBL" id="TFK27420.1"/>
    </source>
</evidence>
<dbReference type="InterPro" id="IPR001524">
    <property type="entry name" value="Glyco_hydro_6_CS"/>
</dbReference>
<feature type="active site" description="Proton donor" evidence="6">
    <location>
        <position position="166"/>
    </location>
</feature>
<accession>A0A5C3L3U0</accession>
<feature type="binding site" evidence="7">
    <location>
        <position position="313"/>
    </location>
    <ligand>
        <name>substrate</name>
    </ligand>
</feature>
<dbReference type="PANTHER" id="PTHR34876">
    <property type="match status" value="1"/>
</dbReference>
<evidence type="ECO:0000256" key="6">
    <source>
        <dbReference type="PIRSR" id="PIRSR001100-1"/>
    </source>
</evidence>
<feature type="active site" evidence="8">
    <location>
        <position position="118"/>
    </location>
</feature>
<dbReference type="Pfam" id="PF01341">
    <property type="entry name" value="Glyco_hydro_6"/>
    <property type="match status" value="1"/>
</dbReference>
<dbReference type="STRING" id="230819.A0A5C3L3U0"/>
<dbReference type="GO" id="GO:0004553">
    <property type="term" value="F:hydrolase activity, hydrolyzing O-glycosyl compounds"/>
    <property type="evidence" value="ECO:0007669"/>
    <property type="project" value="InterPro"/>
</dbReference>
<evidence type="ECO:0000256" key="4">
    <source>
        <dbReference type="ARBA" id="ARBA00023295"/>
    </source>
</evidence>
<feature type="active site" description="Proton acceptor" evidence="6">
    <location>
        <position position="350"/>
    </location>
</feature>
<feature type="binding site" evidence="7">
    <location>
        <position position="253"/>
    </location>
    <ligand>
        <name>substrate</name>
    </ligand>
</feature>
<keyword evidence="9" id="KW-0732">Signal</keyword>
<feature type="binding site" evidence="7">
    <location>
        <position position="344"/>
    </location>
    <ligand>
        <name>substrate</name>
    </ligand>
</feature>
<evidence type="ECO:0000256" key="3">
    <source>
        <dbReference type="ARBA" id="ARBA00023277"/>
    </source>
</evidence>
<gene>
    <name evidence="10" type="ORF">FA15DRAFT_679062</name>
</gene>
<evidence type="ECO:0000256" key="8">
    <source>
        <dbReference type="PROSITE-ProRule" id="PRU10056"/>
    </source>
</evidence>
<dbReference type="InterPro" id="IPR036434">
    <property type="entry name" value="Beta_cellobiohydrolase_sf"/>
</dbReference>
<comment type="similarity">
    <text evidence="9">Belongs to the glycosyl hydrolase family 6.</text>
</comment>
<dbReference type="SUPFAM" id="SSF51989">
    <property type="entry name" value="Glycosyl hydrolases family 6, cellulases"/>
    <property type="match status" value="1"/>
</dbReference>
<proteinExistence type="inferred from homology"/>
<dbReference type="Gene3D" id="3.20.20.40">
    <property type="entry name" value="1, 4-beta cellobiohydrolase"/>
    <property type="match status" value="1"/>
</dbReference>
<feature type="binding site" evidence="7">
    <location>
        <position position="214"/>
    </location>
    <ligand>
        <name>substrate</name>
    </ligand>
</feature>
<dbReference type="AlphaFoldDB" id="A0A5C3L3U0"/>
<dbReference type="EC" id="3.2.1.-" evidence="9"/>
<dbReference type="OrthoDB" id="64893at2759"/>
<protein>
    <recommendedName>
        <fullName evidence="9">Glucanase</fullName>
        <ecNumber evidence="9">3.2.1.-</ecNumber>
    </recommendedName>
</protein>
<keyword evidence="11" id="KW-1185">Reference proteome</keyword>
<evidence type="ECO:0000313" key="11">
    <source>
        <dbReference type="Proteomes" id="UP000307440"/>
    </source>
</evidence>
<feature type="binding site" evidence="7">
    <location>
        <position position="348"/>
    </location>
    <ligand>
        <name>substrate</name>
    </ligand>
</feature>
<feature type="binding site" evidence="7">
    <location>
        <position position="211"/>
    </location>
    <ligand>
        <name>substrate</name>
    </ligand>
</feature>
<keyword evidence="3 9" id="KW-0119">Carbohydrate metabolism</keyword>
<dbReference type="PIRSF" id="PIRSF001100">
    <property type="entry name" value="Beta_cellobiohydrolase"/>
    <property type="match status" value="1"/>
</dbReference>
<feature type="signal peptide" evidence="9">
    <location>
        <begin position="1"/>
        <end position="19"/>
    </location>
</feature>
<keyword evidence="4 9" id="KW-0326">Glycosidase</keyword>
<dbReference type="Proteomes" id="UP000307440">
    <property type="component" value="Unassembled WGS sequence"/>
</dbReference>
<reference evidence="10 11" key="1">
    <citation type="journal article" date="2019" name="Nat. Ecol. Evol.">
        <title>Megaphylogeny resolves global patterns of mushroom evolution.</title>
        <authorList>
            <person name="Varga T."/>
            <person name="Krizsan K."/>
            <person name="Foldi C."/>
            <person name="Dima B."/>
            <person name="Sanchez-Garcia M."/>
            <person name="Sanchez-Ramirez S."/>
            <person name="Szollosi G.J."/>
            <person name="Szarkandi J.G."/>
            <person name="Papp V."/>
            <person name="Albert L."/>
            <person name="Andreopoulos W."/>
            <person name="Angelini C."/>
            <person name="Antonin V."/>
            <person name="Barry K.W."/>
            <person name="Bougher N.L."/>
            <person name="Buchanan P."/>
            <person name="Buyck B."/>
            <person name="Bense V."/>
            <person name="Catcheside P."/>
            <person name="Chovatia M."/>
            <person name="Cooper J."/>
            <person name="Damon W."/>
            <person name="Desjardin D."/>
            <person name="Finy P."/>
            <person name="Geml J."/>
            <person name="Haridas S."/>
            <person name="Hughes K."/>
            <person name="Justo A."/>
            <person name="Karasinski D."/>
            <person name="Kautmanova I."/>
            <person name="Kiss B."/>
            <person name="Kocsube S."/>
            <person name="Kotiranta H."/>
            <person name="LaButti K.M."/>
            <person name="Lechner B.E."/>
            <person name="Liimatainen K."/>
            <person name="Lipzen A."/>
            <person name="Lukacs Z."/>
            <person name="Mihaltcheva S."/>
            <person name="Morgado L.N."/>
            <person name="Niskanen T."/>
            <person name="Noordeloos M.E."/>
            <person name="Ohm R.A."/>
            <person name="Ortiz-Santana B."/>
            <person name="Ovrebo C."/>
            <person name="Racz N."/>
            <person name="Riley R."/>
            <person name="Savchenko A."/>
            <person name="Shiryaev A."/>
            <person name="Soop K."/>
            <person name="Spirin V."/>
            <person name="Szebenyi C."/>
            <person name="Tomsovsky M."/>
            <person name="Tulloss R.E."/>
            <person name="Uehling J."/>
            <person name="Grigoriev I.V."/>
            <person name="Vagvolgyi C."/>
            <person name="Papp T."/>
            <person name="Martin F.M."/>
            <person name="Miettinen O."/>
            <person name="Hibbett D.S."/>
            <person name="Nagy L.G."/>
        </authorList>
    </citation>
    <scope>NUCLEOTIDE SEQUENCE [LARGE SCALE GENOMIC DNA]</scope>
    <source>
        <strain evidence="10 11">CBS 121175</strain>
    </source>
</reference>
<evidence type="ECO:0000256" key="9">
    <source>
        <dbReference type="RuleBase" id="RU361186"/>
    </source>
</evidence>
<sequence length="400" mass="44051">MKYLTLLSSLFTAMSLSAAAPPLERRQDANPYIGRVPLVNKSYGAKLEETIKYFQEKGDNLHAARTQSLQKFPTFAWISNTASIADVKPLIDDAISQQRATGDKYLVQLVVYNLPDRDCSAKASDGEFHLIDDGFNKYKKYIDDIVKELSTADADNLHFSIVLEPDSLGNVVTNLNVEKCANAATAYKEGIAYAIANLQKPNIDLYIDAAHGGWLGWSANLRPSAQLFAEVVQLAKDINPASKVRGVAVNVSNYNQYVAAVREDYTEWNDSWDEFHYVNSLAPHLERAGYPAHFIVDQGRAGKAGVRTSWSQWCNIKNAGIGTRPTADQGVLKNPYVDAIVWVKPGGESDGTSDTESRRFDINCRSPVAHVPAPEAGEWFNEYVANLVINADPPLPPASL</sequence>
<dbReference type="EMBL" id="ML210165">
    <property type="protein sequence ID" value="TFK27420.1"/>
    <property type="molecule type" value="Genomic_DNA"/>
</dbReference>
<keyword evidence="5 9" id="KW-0624">Polysaccharide degradation</keyword>
<evidence type="ECO:0000256" key="5">
    <source>
        <dbReference type="ARBA" id="ARBA00023326"/>
    </source>
</evidence>
<dbReference type="GO" id="GO:0030245">
    <property type="term" value="P:cellulose catabolic process"/>
    <property type="evidence" value="ECO:0007669"/>
    <property type="project" value="UniProtKB-KW"/>
</dbReference>
<dbReference type="PRINTS" id="PR00733">
    <property type="entry name" value="GLHYDRLASE6"/>
</dbReference>
<evidence type="ECO:0000256" key="7">
    <source>
        <dbReference type="PIRSR" id="PIRSR001100-2"/>
    </source>
</evidence>
<dbReference type="PANTHER" id="PTHR34876:SF10">
    <property type="entry name" value="GLUCANASE"/>
    <property type="match status" value="1"/>
</dbReference>